<organism evidence="2 4">
    <name type="scientific">Legionella adelaidensis</name>
    <dbReference type="NCBI Taxonomy" id="45056"/>
    <lineage>
        <taxon>Bacteria</taxon>
        <taxon>Pseudomonadati</taxon>
        <taxon>Pseudomonadota</taxon>
        <taxon>Gammaproteobacteria</taxon>
        <taxon>Legionellales</taxon>
        <taxon>Legionellaceae</taxon>
        <taxon>Legionella</taxon>
    </lineage>
</organism>
<gene>
    <name evidence="2" type="ORF">Lade_0269</name>
    <name evidence="3" type="ORF">NCTC12735_00816</name>
</gene>
<reference evidence="2 4" key="1">
    <citation type="submission" date="2015-11" db="EMBL/GenBank/DDBJ databases">
        <title>Identification of large and diverse effector repertoires of 38 Legionella species.</title>
        <authorList>
            <person name="Burstein D."/>
            <person name="Amaro F."/>
            <person name="Zusman T."/>
            <person name="Lifshitz Z."/>
            <person name="Cohen O."/>
            <person name="Gilbert J.A."/>
            <person name="Pupko T."/>
            <person name="Shuman H.A."/>
            <person name="Segal G."/>
        </authorList>
    </citation>
    <scope>NUCLEOTIDE SEQUENCE [LARGE SCALE GENOMIC DNA]</scope>
    <source>
        <strain evidence="2 4">1762-AUS-E</strain>
    </source>
</reference>
<keyword evidence="3" id="KW-0614">Plasmid</keyword>
<evidence type="ECO:0000256" key="1">
    <source>
        <dbReference type="SAM" id="Phobius"/>
    </source>
</evidence>
<geneLocation type="plasmid" evidence="3 5">
    <name>11</name>
</geneLocation>
<feature type="transmembrane region" description="Helical" evidence="1">
    <location>
        <begin position="6"/>
        <end position="27"/>
    </location>
</feature>
<dbReference type="EMBL" id="LR134420">
    <property type="protein sequence ID" value="VEH85192.1"/>
    <property type="molecule type" value="Genomic_DNA"/>
</dbReference>
<sequence length="67" mass="7591">MALNALLNLFLIIVVIGLVMWLINVFIPMAPAIKSLLNILAVIVVVIYILQFFHIIPVFIPMFTLVR</sequence>
<keyword evidence="1" id="KW-0472">Membrane</keyword>
<evidence type="ECO:0000313" key="2">
    <source>
        <dbReference type="EMBL" id="KTC65611.1"/>
    </source>
</evidence>
<feature type="transmembrane region" description="Helical" evidence="1">
    <location>
        <begin position="39"/>
        <end position="60"/>
    </location>
</feature>
<evidence type="ECO:0000313" key="5">
    <source>
        <dbReference type="Proteomes" id="UP000281170"/>
    </source>
</evidence>
<accession>A0A0W0R3I6</accession>
<dbReference type="EMBL" id="LNKA01000001">
    <property type="protein sequence ID" value="KTC65611.1"/>
    <property type="molecule type" value="Genomic_DNA"/>
</dbReference>
<keyword evidence="4" id="KW-1185">Reference proteome</keyword>
<evidence type="ECO:0000313" key="3">
    <source>
        <dbReference type="EMBL" id="VEH85192.1"/>
    </source>
</evidence>
<keyword evidence="1" id="KW-0812">Transmembrane</keyword>
<dbReference type="STRING" id="45056.Lade_0269"/>
<evidence type="ECO:0000313" key="4">
    <source>
        <dbReference type="Proteomes" id="UP000054859"/>
    </source>
</evidence>
<dbReference type="Proteomes" id="UP000054859">
    <property type="component" value="Unassembled WGS sequence"/>
</dbReference>
<reference evidence="3 5" key="2">
    <citation type="submission" date="2018-12" db="EMBL/GenBank/DDBJ databases">
        <authorList>
            <consortium name="Pathogen Informatics"/>
        </authorList>
    </citation>
    <scope>NUCLEOTIDE SEQUENCE [LARGE SCALE GENOMIC DNA]</scope>
    <source>
        <strain evidence="3 5">NCTC12735</strain>
        <plasmid evidence="5">11</plasmid>
    </source>
</reference>
<evidence type="ECO:0008006" key="6">
    <source>
        <dbReference type="Google" id="ProtNLM"/>
    </source>
</evidence>
<name>A0A0W0R3I6_9GAMM</name>
<proteinExistence type="predicted"/>
<dbReference type="NCBIfam" id="NF041949">
    <property type="entry name" value="THIVI_2564_fam"/>
    <property type="match status" value="1"/>
</dbReference>
<dbReference type="PATRIC" id="fig|45056.6.peg.275"/>
<dbReference type="AlphaFoldDB" id="A0A0W0R3I6"/>
<dbReference type="Proteomes" id="UP000281170">
    <property type="component" value="Plasmid 11"/>
</dbReference>
<dbReference type="RefSeq" id="WP_058461357.1">
    <property type="nucleotide sequence ID" value="NZ_CAAAHS010000008.1"/>
</dbReference>
<dbReference type="KEGG" id="ladl:NCTC12735_00816"/>
<protein>
    <recommendedName>
        <fullName evidence="6">Transmembrane protein</fullName>
    </recommendedName>
</protein>
<keyword evidence="1" id="KW-1133">Transmembrane helix</keyword>
<dbReference type="InterPro" id="IPR049641">
    <property type="entry name" value="THIVI_2564-like"/>
</dbReference>